<dbReference type="GO" id="GO:0016787">
    <property type="term" value="F:hydrolase activity"/>
    <property type="evidence" value="ECO:0007669"/>
    <property type="project" value="UniProtKB-KW"/>
</dbReference>
<dbReference type="InterPro" id="IPR020084">
    <property type="entry name" value="NUDIX_hydrolase_CS"/>
</dbReference>
<dbReference type="PRINTS" id="PR00502">
    <property type="entry name" value="NUDIXFAMILY"/>
</dbReference>
<dbReference type="InterPro" id="IPR015797">
    <property type="entry name" value="NUDIX_hydrolase-like_dom_sf"/>
</dbReference>
<dbReference type="SUPFAM" id="SSF55811">
    <property type="entry name" value="Nudix"/>
    <property type="match status" value="1"/>
</dbReference>
<dbReference type="PANTHER" id="PTHR43046">
    <property type="entry name" value="GDP-MANNOSE MANNOSYL HYDROLASE"/>
    <property type="match status" value="1"/>
</dbReference>
<evidence type="ECO:0000313" key="7">
    <source>
        <dbReference type="EMBL" id="MTE19582.1"/>
    </source>
</evidence>
<evidence type="ECO:0000256" key="4">
    <source>
        <dbReference type="ARBA" id="ARBA00022842"/>
    </source>
</evidence>
<proteinExistence type="inferred from homology"/>
<name>A0A6G2BCE9_9ACTN</name>
<evidence type="ECO:0000256" key="3">
    <source>
        <dbReference type="ARBA" id="ARBA00022801"/>
    </source>
</evidence>
<dbReference type="Gene3D" id="3.90.79.10">
    <property type="entry name" value="Nucleoside Triphosphate Pyrophosphohydrolase"/>
    <property type="match status" value="1"/>
</dbReference>
<dbReference type="AlphaFoldDB" id="A0A6G2BCE9"/>
<evidence type="ECO:0000313" key="8">
    <source>
        <dbReference type="Proteomes" id="UP000473014"/>
    </source>
</evidence>
<dbReference type="PANTHER" id="PTHR43046:SF12">
    <property type="entry name" value="GDP-MANNOSE MANNOSYL HYDROLASE"/>
    <property type="match status" value="1"/>
</dbReference>
<gene>
    <name evidence="7" type="ORF">F0L17_10670</name>
</gene>
<comment type="similarity">
    <text evidence="2 5">Belongs to the Nudix hydrolase family.</text>
</comment>
<evidence type="ECO:0000256" key="2">
    <source>
        <dbReference type="ARBA" id="ARBA00005582"/>
    </source>
</evidence>
<dbReference type="Proteomes" id="UP000473014">
    <property type="component" value="Unassembled WGS sequence"/>
</dbReference>
<evidence type="ECO:0000259" key="6">
    <source>
        <dbReference type="PROSITE" id="PS51462"/>
    </source>
</evidence>
<sequence length="179" mass="20009">MTTTRDEPAGLPFPTARADYLATLPKATVYACLYFTDVRGRPLQMRSIFNNRPWQIPGGNLDEGEDPYQTAVRETYEETGLRVTEPGPLLLVHYIRGEPTEAPLAKIGFCFDGGVLDDEQLASVRLDPDEHDRWAVEDLATWERLMSPEGHRRLAALDEARRTGRAVLLVSEPILSEGA</sequence>
<feature type="domain" description="Nudix hydrolase" evidence="6">
    <location>
        <begin position="24"/>
        <end position="158"/>
    </location>
</feature>
<comment type="cofactor">
    <cofactor evidence="1">
        <name>Mg(2+)</name>
        <dbReference type="ChEBI" id="CHEBI:18420"/>
    </cofactor>
</comment>
<keyword evidence="3 5" id="KW-0378">Hydrolase</keyword>
<comment type="caution">
    <text evidence="7">The sequence shown here is derived from an EMBL/GenBank/DDBJ whole genome shotgun (WGS) entry which is preliminary data.</text>
</comment>
<organism evidence="7 8">
    <name type="scientific">Streptomyces taklimakanensis</name>
    <dbReference type="NCBI Taxonomy" id="2569853"/>
    <lineage>
        <taxon>Bacteria</taxon>
        <taxon>Bacillati</taxon>
        <taxon>Actinomycetota</taxon>
        <taxon>Actinomycetes</taxon>
        <taxon>Kitasatosporales</taxon>
        <taxon>Streptomycetaceae</taxon>
        <taxon>Streptomyces</taxon>
    </lineage>
</organism>
<dbReference type="PROSITE" id="PS51462">
    <property type="entry name" value="NUDIX"/>
    <property type="match status" value="1"/>
</dbReference>
<dbReference type="Pfam" id="PF00293">
    <property type="entry name" value="NUDIX"/>
    <property type="match status" value="1"/>
</dbReference>
<dbReference type="InterPro" id="IPR000086">
    <property type="entry name" value="NUDIX_hydrolase_dom"/>
</dbReference>
<protein>
    <submittedName>
        <fullName evidence="7">NUDIX domain-containing protein</fullName>
    </submittedName>
</protein>
<keyword evidence="4" id="KW-0460">Magnesium</keyword>
<keyword evidence="8" id="KW-1185">Reference proteome</keyword>
<dbReference type="InterPro" id="IPR020476">
    <property type="entry name" value="Nudix_hydrolase"/>
</dbReference>
<dbReference type="RefSeq" id="WP_155070897.1">
    <property type="nucleotide sequence ID" value="NZ_WIXO01000001.1"/>
</dbReference>
<reference evidence="7 8" key="1">
    <citation type="submission" date="2019-11" db="EMBL/GenBank/DDBJ databases">
        <authorList>
            <person name="Yuan L."/>
        </authorList>
    </citation>
    <scope>NUCLEOTIDE SEQUENCE [LARGE SCALE GENOMIC DNA]</scope>
    <source>
        <strain evidence="7 8">TRM43335</strain>
    </source>
</reference>
<evidence type="ECO:0000256" key="5">
    <source>
        <dbReference type="RuleBase" id="RU003476"/>
    </source>
</evidence>
<dbReference type="PROSITE" id="PS00893">
    <property type="entry name" value="NUDIX_BOX"/>
    <property type="match status" value="1"/>
</dbReference>
<dbReference type="EMBL" id="WIXO01000001">
    <property type="protein sequence ID" value="MTE19582.1"/>
    <property type="molecule type" value="Genomic_DNA"/>
</dbReference>
<dbReference type="OrthoDB" id="9764897at2"/>
<evidence type="ECO:0000256" key="1">
    <source>
        <dbReference type="ARBA" id="ARBA00001946"/>
    </source>
</evidence>
<accession>A0A6G2BCE9</accession>